<dbReference type="EMBL" id="UINC01002719">
    <property type="protein sequence ID" value="SUZ99603.1"/>
    <property type="molecule type" value="Genomic_DNA"/>
</dbReference>
<sequence length="966" mass="105308">MKHNLFIILIFFFVGCALDNPDENKLPRWSTILEVPIIQTTVDLNEFLEDSLITTYPLGEEGDSIFVFNKTIQLDTVTVGDKLKIDPIEKDIVQYASAIDIDSSQTRFAIEYDSVGLDDISELIDAEIGLINLDNIGSQNTDPISFSDAMPTSLVDIIEAAITASGGSAEVVVDTVALVPQQKSISFDSFTSATVDSGFIDVKIYNNLFIPLGAPIYVDIKNSIGTELFQLVWNSEIAAGDSSTISHNVSGMTLPGDMLVEVSGTSNGSQGEQVAVTIADLSSTFTINVLARDFNVSEASAIVPSQTIEDTSFITINPSETIVEQAIMSHGALDISVTNNLLLTGNILLKIPSLYYESIDSTLKLNFLLESGSFSLNTVDLDGWSLVMDFENQYLDYNYTITTDDTEPNNISISQTDNVELDLNISEIFFSSVSGQIESQIVEQSGDINIESESRIQSASISNGQMNLFVDNSIGGSANVHLTVPELIRGNSILDTVLFINSGENGFAISLSDYELQPVSVDDQRLTYNTNTITLVETNTYYLQDSINITMNLSDLTFDAVSGYLNQDDNIQMDRIDLDNDTKIQTAQIDSGKILFTIQNFIGLEADVIFSIEELKQGSDPLETSFQISSSPDPFQREIDLSGYTLSVPLDSQSVNYTSTLSIPSDQLLSLTLNDSIAIDVLIDTLWFGSITGIVDTVDVSIDTVKKEISALPEDMDGFDFANVEISIDFESGISIPVFLDLTLESSNSNGISETVSISNWNISDSSTVIVPNASVLINIQPDQILAYGSARVGGDGTVGSVTSDDIILGELSVRAPLEFEIGQDALITTDPTLLNENESEIVPEEIENIVLFVQYNNDFEFGSMITVLMSQDTLDFESGTADLLIDELQIGSTSTGLDSIELNDNRLGLFNQDSIYLRVEIKVIGQEDNNGNPVPSKFLSTDEMQLNIYGRVQYFIDGSNILDSE</sequence>
<accession>A0A381SEM0</accession>
<proteinExistence type="predicted"/>
<dbReference type="AlphaFoldDB" id="A0A381SEM0"/>
<reference evidence="1" key="1">
    <citation type="submission" date="2018-05" db="EMBL/GenBank/DDBJ databases">
        <authorList>
            <person name="Lanie J.A."/>
            <person name="Ng W.-L."/>
            <person name="Kazmierczak K.M."/>
            <person name="Andrzejewski T.M."/>
            <person name="Davidsen T.M."/>
            <person name="Wayne K.J."/>
            <person name="Tettelin H."/>
            <person name="Glass J.I."/>
            <person name="Rusch D."/>
            <person name="Podicherti R."/>
            <person name="Tsui H.-C.T."/>
            <person name="Winkler M.E."/>
        </authorList>
    </citation>
    <scope>NUCLEOTIDE SEQUENCE</scope>
</reference>
<name>A0A381SEM0_9ZZZZ</name>
<gene>
    <name evidence="1" type="ORF">METZ01_LOCUS52457</name>
</gene>
<dbReference type="PROSITE" id="PS51257">
    <property type="entry name" value="PROKAR_LIPOPROTEIN"/>
    <property type="match status" value="1"/>
</dbReference>
<evidence type="ECO:0000313" key="1">
    <source>
        <dbReference type="EMBL" id="SUZ99603.1"/>
    </source>
</evidence>
<organism evidence="1">
    <name type="scientific">marine metagenome</name>
    <dbReference type="NCBI Taxonomy" id="408172"/>
    <lineage>
        <taxon>unclassified sequences</taxon>
        <taxon>metagenomes</taxon>
        <taxon>ecological metagenomes</taxon>
    </lineage>
</organism>
<protein>
    <submittedName>
        <fullName evidence="1">Uncharacterized protein</fullName>
    </submittedName>
</protein>